<accession>A0A6N8L433</accession>
<dbReference type="Proteomes" id="UP000435036">
    <property type="component" value="Unassembled WGS sequence"/>
</dbReference>
<dbReference type="GO" id="GO:0016757">
    <property type="term" value="F:glycosyltransferase activity"/>
    <property type="evidence" value="ECO:0007669"/>
    <property type="project" value="InterPro"/>
</dbReference>
<evidence type="ECO:0000313" key="4">
    <source>
        <dbReference type="Proteomes" id="UP000435036"/>
    </source>
</evidence>
<evidence type="ECO:0000313" key="3">
    <source>
        <dbReference type="EMBL" id="MVZ62938.1"/>
    </source>
</evidence>
<dbReference type="OrthoDB" id="9787111at2"/>
<protein>
    <submittedName>
        <fullName evidence="3">Glycosyltransferase</fullName>
    </submittedName>
</protein>
<keyword evidence="3" id="KW-0808">Transferase</keyword>
<dbReference type="InterPro" id="IPR028098">
    <property type="entry name" value="Glyco_trans_4-like_N"/>
</dbReference>
<dbReference type="PANTHER" id="PTHR45947:SF13">
    <property type="entry name" value="TRANSFERASE"/>
    <property type="match status" value="1"/>
</dbReference>
<evidence type="ECO:0000259" key="1">
    <source>
        <dbReference type="Pfam" id="PF00534"/>
    </source>
</evidence>
<comment type="caution">
    <text evidence="3">The sequence shown here is derived from an EMBL/GenBank/DDBJ whole genome shotgun (WGS) entry which is preliminary data.</text>
</comment>
<dbReference type="InterPro" id="IPR050194">
    <property type="entry name" value="Glycosyltransferase_grp1"/>
</dbReference>
<dbReference type="Gene3D" id="3.40.50.2000">
    <property type="entry name" value="Glycogen Phosphorylase B"/>
    <property type="match status" value="2"/>
</dbReference>
<reference evidence="3 4" key="1">
    <citation type="submission" date="2019-12" db="EMBL/GenBank/DDBJ databases">
        <authorList>
            <person name="Dong K."/>
        </authorList>
    </citation>
    <scope>NUCLEOTIDE SEQUENCE [LARGE SCALE GENOMIC DNA]</scope>
    <source>
        <strain evidence="3 4">JCM 31225</strain>
    </source>
</reference>
<proteinExistence type="predicted"/>
<dbReference type="RefSeq" id="WP_160369660.1">
    <property type="nucleotide sequence ID" value="NZ_WSQA01000009.1"/>
</dbReference>
<sequence>MRILIIHNQYQHIGGEDFVMRQEMDILLKKHEVELYSVKNVKGLKGYLQYLSYPWNGQEAKKILKKVEAFKPDLIHIHNMHYALGPLFILHLKKLQIPMLMTLHNFRLICPSATLFHDGNIYLESLKADFPWDAVKKKVLENSYLKTFWTALTYYIHRKRGTFDLLDKVIVLSDFAKSIFLKSKVGIPADKFIVKPNFVAQITPEELINDQSFVYIGRLSEEKGIIPLLHAWKATNHPLKIFGTGPLQQEVEQLAQHSPNIQYMGFQSRETISKHLAGATALVVPSVCYESMPLSVLEAYSLGIPVLASNIGILSEMVVPLYTGLRFDPNHHSDIIKTLTDWLNISPEKKKEIQENCRQEYLHKYERTLVMEQLEQIYTDTLAKTKGN</sequence>
<feature type="domain" description="Glycosyltransferase subfamily 4-like N-terminal" evidence="2">
    <location>
        <begin position="47"/>
        <end position="199"/>
    </location>
</feature>
<organism evidence="3 4">
    <name type="scientific">Sphingobacterium humi</name>
    <dbReference type="NCBI Taxonomy" id="1796905"/>
    <lineage>
        <taxon>Bacteria</taxon>
        <taxon>Pseudomonadati</taxon>
        <taxon>Bacteroidota</taxon>
        <taxon>Sphingobacteriia</taxon>
        <taxon>Sphingobacteriales</taxon>
        <taxon>Sphingobacteriaceae</taxon>
        <taxon>Sphingobacterium</taxon>
    </lineage>
</organism>
<dbReference type="CDD" id="cd03801">
    <property type="entry name" value="GT4_PimA-like"/>
    <property type="match status" value="1"/>
</dbReference>
<dbReference type="EMBL" id="WSQA01000009">
    <property type="protein sequence ID" value="MVZ62938.1"/>
    <property type="molecule type" value="Genomic_DNA"/>
</dbReference>
<name>A0A6N8L433_9SPHI</name>
<dbReference type="Pfam" id="PF13439">
    <property type="entry name" value="Glyco_transf_4"/>
    <property type="match status" value="1"/>
</dbReference>
<dbReference type="PANTHER" id="PTHR45947">
    <property type="entry name" value="SULFOQUINOVOSYL TRANSFERASE SQD2"/>
    <property type="match status" value="1"/>
</dbReference>
<dbReference type="AlphaFoldDB" id="A0A6N8L433"/>
<gene>
    <name evidence="3" type="ORF">GQF63_12960</name>
</gene>
<dbReference type="SUPFAM" id="SSF53756">
    <property type="entry name" value="UDP-Glycosyltransferase/glycogen phosphorylase"/>
    <property type="match status" value="1"/>
</dbReference>
<keyword evidence="4" id="KW-1185">Reference proteome</keyword>
<evidence type="ECO:0000259" key="2">
    <source>
        <dbReference type="Pfam" id="PF13439"/>
    </source>
</evidence>
<feature type="domain" description="Glycosyl transferase family 1" evidence="1">
    <location>
        <begin position="210"/>
        <end position="359"/>
    </location>
</feature>
<dbReference type="InterPro" id="IPR001296">
    <property type="entry name" value="Glyco_trans_1"/>
</dbReference>
<dbReference type="Pfam" id="PF00534">
    <property type="entry name" value="Glycos_transf_1"/>
    <property type="match status" value="1"/>
</dbReference>